<accession>A0A974NMR8</accession>
<dbReference type="GO" id="GO:0016747">
    <property type="term" value="F:acyltransferase activity, transferring groups other than amino-acyl groups"/>
    <property type="evidence" value="ECO:0007669"/>
    <property type="project" value="InterPro"/>
</dbReference>
<dbReference type="RefSeq" id="WP_040373517.1">
    <property type="nucleotide sequence ID" value="NZ_CP068053.1"/>
</dbReference>
<dbReference type="InterPro" id="IPR000182">
    <property type="entry name" value="GNAT_dom"/>
</dbReference>
<feature type="domain" description="N-acetyltransferase" evidence="3">
    <location>
        <begin position="1"/>
        <end position="167"/>
    </location>
</feature>
<dbReference type="Pfam" id="PF00583">
    <property type="entry name" value="Acetyltransf_1"/>
    <property type="match status" value="1"/>
</dbReference>
<dbReference type="Gene3D" id="3.40.630.30">
    <property type="match status" value="1"/>
</dbReference>
<organism evidence="4 5">
    <name type="scientific">Peribacillus psychrosaccharolyticus</name>
    <name type="common">Bacillus psychrosaccharolyticus</name>
    <dbReference type="NCBI Taxonomy" id="1407"/>
    <lineage>
        <taxon>Bacteria</taxon>
        <taxon>Bacillati</taxon>
        <taxon>Bacillota</taxon>
        <taxon>Bacilli</taxon>
        <taxon>Bacillales</taxon>
        <taxon>Bacillaceae</taxon>
        <taxon>Peribacillus</taxon>
    </lineage>
</organism>
<gene>
    <name evidence="4" type="ORF">I6J18_02210</name>
</gene>
<dbReference type="EMBL" id="CP068053">
    <property type="protein sequence ID" value="QQT00767.1"/>
    <property type="molecule type" value="Genomic_DNA"/>
</dbReference>
<evidence type="ECO:0000313" key="5">
    <source>
        <dbReference type="Proteomes" id="UP000595254"/>
    </source>
</evidence>
<keyword evidence="2" id="KW-0012">Acyltransferase</keyword>
<dbReference type="KEGG" id="ppsr:I6J18_02210"/>
<dbReference type="PROSITE" id="PS51186">
    <property type="entry name" value="GNAT"/>
    <property type="match status" value="1"/>
</dbReference>
<evidence type="ECO:0000256" key="1">
    <source>
        <dbReference type="ARBA" id="ARBA00022679"/>
    </source>
</evidence>
<dbReference type="SUPFAM" id="SSF55729">
    <property type="entry name" value="Acyl-CoA N-acyltransferases (Nat)"/>
    <property type="match status" value="1"/>
</dbReference>
<dbReference type="InterPro" id="IPR016181">
    <property type="entry name" value="Acyl_CoA_acyltransferase"/>
</dbReference>
<dbReference type="AlphaFoldDB" id="A0A974NMR8"/>
<keyword evidence="1" id="KW-0808">Transferase</keyword>
<keyword evidence="5" id="KW-1185">Reference proteome</keyword>
<evidence type="ECO:0000259" key="3">
    <source>
        <dbReference type="PROSITE" id="PS51186"/>
    </source>
</evidence>
<dbReference type="InterPro" id="IPR050680">
    <property type="entry name" value="YpeA/RimI_acetyltransf"/>
</dbReference>
<protein>
    <submittedName>
        <fullName evidence="4">N-acetyltransferase</fullName>
    </submittedName>
</protein>
<sequence length="167" mass="18999">MNIRILNESDAHIYQELRLDALKMNPEAFGSTYEREVEFSLEMVMERIKPTKDKYIVGAFDHSGSLVGMVAFIRENDLKNRHKGNVFGMYIAPGSRGQGLGKALMKELISRAKNCDGLEQIKLTVVSDNDHAKNLYKSLGFEIYGTERNALKDQGHYFDEDLMVLSF</sequence>
<proteinExistence type="predicted"/>
<dbReference type="Proteomes" id="UP000595254">
    <property type="component" value="Chromosome"/>
</dbReference>
<name>A0A974NMR8_PERPY</name>
<evidence type="ECO:0000256" key="2">
    <source>
        <dbReference type="ARBA" id="ARBA00023315"/>
    </source>
</evidence>
<evidence type="ECO:0000313" key="4">
    <source>
        <dbReference type="EMBL" id="QQT00767.1"/>
    </source>
</evidence>
<dbReference type="PANTHER" id="PTHR43420">
    <property type="entry name" value="ACETYLTRANSFERASE"/>
    <property type="match status" value="1"/>
</dbReference>
<reference evidence="4 5" key="1">
    <citation type="submission" date="2021-01" db="EMBL/GenBank/DDBJ databases">
        <title>FDA dAtabase for Regulatory Grade micrObial Sequences (FDA-ARGOS): Supporting development and validation of Infectious Disease Dx tests.</title>
        <authorList>
            <person name="Nelson B."/>
            <person name="Plummer A."/>
            <person name="Tallon L."/>
            <person name="Sadzewicz L."/>
            <person name="Zhao X."/>
            <person name="Boylan J."/>
            <person name="Ott S."/>
            <person name="Bowen H."/>
            <person name="Vavikolanu K."/>
            <person name="Mehta A."/>
            <person name="Aluvathingal J."/>
            <person name="Nadendla S."/>
            <person name="Myers T."/>
            <person name="Yan Y."/>
            <person name="Sichtig H."/>
        </authorList>
    </citation>
    <scope>NUCLEOTIDE SEQUENCE [LARGE SCALE GENOMIC DNA]</scope>
    <source>
        <strain evidence="4 5">FDAARGOS_1161</strain>
    </source>
</reference>
<dbReference type="CDD" id="cd04301">
    <property type="entry name" value="NAT_SF"/>
    <property type="match status" value="1"/>
</dbReference>